<dbReference type="RefSeq" id="WP_345408575.1">
    <property type="nucleotide sequence ID" value="NZ_BAABHG010000029.1"/>
</dbReference>
<dbReference type="GO" id="GO:0032259">
    <property type="term" value="P:methylation"/>
    <property type="evidence" value="ECO:0007669"/>
    <property type="project" value="UniProtKB-KW"/>
</dbReference>
<proteinExistence type="predicted"/>
<evidence type="ECO:0000313" key="3">
    <source>
        <dbReference type="Proteomes" id="UP001597419"/>
    </source>
</evidence>
<dbReference type="CDD" id="cd02440">
    <property type="entry name" value="AdoMet_MTases"/>
    <property type="match status" value="1"/>
</dbReference>
<dbReference type="GO" id="GO:0008168">
    <property type="term" value="F:methyltransferase activity"/>
    <property type="evidence" value="ECO:0007669"/>
    <property type="project" value="UniProtKB-KW"/>
</dbReference>
<dbReference type="Pfam" id="PF13649">
    <property type="entry name" value="Methyltransf_25"/>
    <property type="match status" value="1"/>
</dbReference>
<dbReference type="InterPro" id="IPR029063">
    <property type="entry name" value="SAM-dependent_MTases_sf"/>
</dbReference>
<keyword evidence="2" id="KW-0808">Transferase</keyword>
<evidence type="ECO:0000313" key="2">
    <source>
        <dbReference type="EMBL" id="MFD2465697.1"/>
    </source>
</evidence>
<accession>A0ABW5GXQ1</accession>
<name>A0ABW5GXQ1_9PSEU</name>
<dbReference type="EC" id="2.1.-.-" evidence="2"/>
<gene>
    <name evidence="2" type="ORF">ACFSYJ_44310</name>
</gene>
<dbReference type="PANTHER" id="PTHR42912">
    <property type="entry name" value="METHYLTRANSFERASE"/>
    <property type="match status" value="1"/>
</dbReference>
<protein>
    <submittedName>
        <fullName evidence="2">Class I SAM-dependent methyltransferase</fullName>
        <ecNumber evidence="2">2.1.-.-</ecNumber>
    </submittedName>
</protein>
<keyword evidence="2" id="KW-0489">Methyltransferase</keyword>
<comment type="caution">
    <text evidence="2">The sequence shown here is derived from an EMBL/GenBank/DDBJ whole genome shotgun (WGS) entry which is preliminary data.</text>
</comment>
<dbReference type="InterPro" id="IPR050508">
    <property type="entry name" value="Methyltransf_Superfamily"/>
</dbReference>
<reference evidence="3" key="1">
    <citation type="journal article" date="2019" name="Int. J. Syst. Evol. Microbiol.">
        <title>The Global Catalogue of Microorganisms (GCM) 10K type strain sequencing project: providing services to taxonomists for standard genome sequencing and annotation.</title>
        <authorList>
            <consortium name="The Broad Institute Genomics Platform"/>
            <consortium name="The Broad Institute Genome Sequencing Center for Infectious Disease"/>
            <person name="Wu L."/>
            <person name="Ma J."/>
        </authorList>
    </citation>
    <scope>NUCLEOTIDE SEQUENCE [LARGE SCALE GENOMIC DNA]</scope>
    <source>
        <strain evidence="3">CGMCC 4.7643</strain>
    </source>
</reference>
<dbReference type="InterPro" id="IPR041698">
    <property type="entry name" value="Methyltransf_25"/>
</dbReference>
<keyword evidence="3" id="KW-1185">Reference proteome</keyword>
<dbReference type="EMBL" id="JBHUKU010000036">
    <property type="protein sequence ID" value="MFD2465697.1"/>
    <property type="molecule type" value="Genomic_DNA"/>
</dbReference>
<dbReference type="SUPFAM" id="SSF53335">
    <property type="entry name" value="S-adenosyl-L-methionine-dependent methyltransferases"/>
    <property type="match status" value="1"/>
</dbReference>
<dbReference type="Gene3D" id="3.40.50.150">
    <property type="entry name" value="Vaccinia Virus protein VP39"/>
    <property type="match status" value="1"/>
</dbReference>
<sequence length="209" mass="22817">MARLETAAEVYDALGKKYEDAFRDWPERRKTVEWLLGNLPAGARVLDVGSGTGRPTAELLAAAGHDVTGCDVSPKMVELARAQVPAARFELADMRSLDYPDGSWDAVVAFFSMLQLTRSEQDAQLARFARWLAPGGHLVFGTVPGDADDVVGGFMGHTFRSSTYPAEVFAARLREAGLDLAYERRTRYVPDLPGAGAEDQLFLIARRPG</sequence>
<evidence type="ECO:0000259" key="1">
    <source>
        <dbReference type="Pfam" id="PF13649"/>
    </source>
</evidence>
<dbReference type="Proteomes" id="UP001597419">
    <property type="component" value="Unassembled WGS sequence"/>
</dbReference>
<feature type="domain" description="Methyltransferase" evidence="1">
    <location>
        <begin position="45"/>
        <end position="136"/>
    </location>
</feature>
<organism evidence="2 3">
    <name type="scientific">Amycolatopsis samaneae</name>
    <dbReference type="NCBI Taxonomy" id="664691"/>
    <lineage>
        <taxon>Bacteria</taxon>
        <taxon>Bacillati</taxon>
        <taxon>Actinomycetota</taxon>
        <taxon>Actinomycetes</taxon>
        <taxon>Pseudonocardiales</taxon>
        <taxon>Pseudonocardiaceae</taxon>
        <taxon>Amycolatopsis</taxon>
    </lineage>
</organism>